<name>A0A699GTW0_TANCI</name>
<feature type="compositionally biased region" description="Polar residues" evidence="1">
    <location>
        <begin position="496"/>
        <end position="522"/>
    </location>
</feature>
<accession>A0A699GTW0</accession>
<evidence type="ECO:0008006" key="3">
    <source>
        <dbReference type="Google" id="ProtNLM"/>
    </source>
</evidence>
<feature type="region of interest" description="Disordered" evidence="1">
    <location>
        <begin position="464"/>
        <end position="522"/>
    </location>
</feature>
<protein>
    <recommendedName>
        <fullName evidence="3">Retrovirus-related Pol polyprotein from transposon TNT 1-94</fullName>
    </recommendedName>
</protein>
<dbReference type="EMBL" id="BKCJ010013315">
    <property type="protein sequence ID" value="GEV04354.1"/>
    <property type="molecule type" value="Genomic_DNA"/>
</dbReference>
<comment type="caution">
    <text evidence="2">The sequence shown here is derived from an EMBL/GenBank/DDBJ whole genome shotgun (WGS) entry which is preliminary data.</text>
</comment>
<evidence type="ECO:0000256" key="1">
    <source>
        <dbReference type="SAM" id="MobiDB-lite"/>
    </source>
</evidence>
<organism evidence="2">
    <name type="scientific">Tanacetum cinerariifolium</name>
    <name type="common">Dalmatian daisy</name>
    <name type="synonym">Chrysanthemum cinerariifolium</name>
    <dbReference type="NCBI Taxonomy" id="118510"/>
    <lineage>
        <taxon>Eukaryota</taxon>
        <taxon>Viridiplantae</taxon>
        <taxon>Streptophyta</taxon>
        <taxon>Embryophyta</taxon>
        <taxon>Tracheophyta</taxon>
        <taxon>Spermatophyta</taxon>
        <taxon>Magnoliopsida</taxon>
        <taxon>eudicotyledons</taxon>
        <taxon>Gunneridae</taxon>
        <taxon>Pentapetalae</taxon>
        <taxon>asterids</taxon>
        <taxon>campanulids</taxon>
        <taxon>Asterales</taxon>
        <taxon>Asteraceae</taxon>
        <taxon>Asteroideae</taxon>
        <taxon>Anthemideae</taxon>
        <taxon>Anthemidinae</taxon>
        <taxon>Tanacetum</taxon>
    </lineage>
</organism>
<sequence>MTTLAEFIIIAGADNRPHMLEKSLGCTTRTKKYEELSVAEKLQADCDLKATNIVLQGLPPDVYAIVNHHKVVKEIWDRVKLLIQYTKLSLQEKECLAVPVFSQGDDPITCLNKAIAFLTAVASSRQGWLNVIIVKVKVTWLGKALSQRGLGTLHGLEKAKLAKAQESVQILDEEQLAFLADPGIPDSRAAQTTIPNTAAFQTKDLNAYDFDCDDVPNANMVLMANLSNYDSDVISERIKPTLYDGSVISSQHAVSPVIYDEEILKEVSRSKMLAKQNDPMSKEKKVNTTPINYVELNRLSEDFGKRFVPQQELFDEEAFWLQTSHLNTDQSALSPVKIEAPKEFPKDVLLSVMNSTTLNGEYVNLGIFKLDIKPLSHRLKNNRDAHEDYLNKTIENTDTIRGLVERARKQNPSEPLLDSACKFTKHVQELLIYVSHTCPSFTKPSEKLVVVTPMNKVKKVRFSEPLTSSSNTHKQIELSKTPDSNTPVLPSAGLKNFTNASRSQPTGNKKNDMISRTPSSNIKNKVEVQRCPDCSLVSRLQML</sequence>
<proteinExistence type="predicted"/>
<evidence type="ECO:0000313" key="2">
    <source>
        <dbReference type="EMBL" id="GEV04354.1"/>
    </source>
</evidence>
<dbReference type="AlphaFoldDB" id="A0A699GTW0"/>
<reference evidence="2" key="1">
    <citation type="journal article" date="2019" name="Sci. Rep.">
        <title>Draft genome of Tanacetum cinerariifolium, the natural source of mosquito coil.</title>
        <authorList>
            <person name="Yamashiro T."/>
            <person name="Shiraishi A."/>
            <person name="Satake H."/>
            <person name="Nakayama K."/>
        </authorList>
    </citation>
    <scope>NUCLEOTIDE SEQUENCE</scope>
</reference>
<gene>
    <name evidence="2" type="ORF">Tci_076331</name>
</gene>